<feature type="binding site" evidence="3">
    <location>
        <position position="248"/>
    </location>
    <ligand>
        <name>ATP</name>
        <dbReference type="ChEBI" id="CHEBI:30616"/>
    </ligand>
</feature>
<evidence type="ECO:0000259" key="5">
    <source>
        <dbReference type="PROSITE" id="PS50011"/>
    </source>
</evidence>
<dbReference type="InterPro" id="IPR008271">
    <property type="entry name" value="Ser/Thr_kinase_AS"/>
</dbReference>
<dbReference type="InterPro" id="IPR017441">
    <property type="entry name" value="Protein_kinase_ATP_BS"/>
</dbReference>
<dbReference type="SMART" id="SM00220">
    <property type="entry name" value="S_TKc"/>
    <property type="match status" value="1"/>
</dbReference>
<name>A0AAV7M0I3_PLEWA</name>
<reference evidence="6" key="1">
    <citation type="journal article" date="2022" name="bioRxiv">
        <title>Sequencing and chromosome-scale assembly of the giantPleurodeles waltlgenome.</title>
        <authorList>
            <person name="Brown T."/>
            <person name="Elewa A."/>
            <person name="Iarovenko S."/>
            <person name="Subramanian E."/>
            <person name="Araus A.J."/>
            <person name="Petzold A."/>
            <person name="Susuki M."/>
            <person name="Suzuki K.-i.T."/>
            <person name="Hayashi T."/>
            <person name="Toyoda A."/>
            <person name="Oliveira C."/>
            <person name="Osipova E."/>
            <person name="Leigh N.D."/>
            <person name="Simon A."/>
            <person name="Yun M.H."/>
        </authorList>
    </citation>
    <scope>NUCLEOTIDE SEQUENCE</scope>
    <source>
        <strain evidence="6">20211129_DDA</strain>
        <tissue evidence="6">Liver</tissue>
    </source>
</reference>
<keyword evidence="1 3" id="KW-0547">Nucleotide-binding</keyword>
<evidence type="ECO:0000256" key="2">
    <source>
        <dbReference type="ARBA" id="ARBA00022840"/>
    </source>
</evidence>
<dbReference type="Pfam" id="PF00069">
    <property type="entry name" value="Pkinase"/>
    <property type="match status" value="1"/>
</dbReference>
<evidence type="ECO:0000313" key="7">
    <source>
        <dbReference type="Proteomes" id="UP001066276"/>
    </source>
</evidence>
<feature type="compositionally biased region" description="Low complexity" evidence="4">
    <location>
        <begin position="157"/>
        <end position="180"/>
    </location>
</feature>
<feature type="region of interest" description="Disordered" evidence="4">
    <location>
        <begin position="809"/>
        <end position="837"/>
    </location>
</feature>
<feature type="region of interest" description="Disordered" evidence="4">
    <location>
        <begin position="86"/>
        <end position="190"/>
    </location>
</feature>
<feature type="domain" description="Protein kinase" evidence="5">
    <location>
        <begin position="220"/>
        <end position="532"/>
    </location>
</feature>
<accession>A0AAV7M0I3</accession>
<dbReference type="EMBL" id="JANPWB010000014">
    <property type="protein sequence ID" value="KAJ1095373.1"/>
    <property type="molecule type" value="Genomic_DNA"/>
</dbReference>
<feature type="region of interest" description="Disordered" evidence="4">
    <location>
        <begin position="755"/>
        <end position="781"/>
    </location>
</feature>
<feature type="region of interest" description="Disordered" evidence="4">
    <location>
        <begin position="668"/>
        <end position="708"/>
    </location>
</feature>
<dbReference type="Gene3D" id="1.10.533.10">
    <property type="entry name" value="Death Domain, Fas"/>
    <property type="match status" value="1"/>
</dbReference>
<dbReference type="InterPro" id="IPR011009">
    <property type="entry name" value="Kinase-like_dom_sf"/>
</dbReference>
<dbReference type="PANTHER" id="PTHR27001:SF929">
    <property type="entry name" value="INTERLEUKIN 1 RECEPTOR-ASSOCIATED KINASE 1"/>
    <property type="match status" value="1"/>
</dbReference>
<evidence type="ECO:0000313" key="6">
    <source>
        <dbReference type="EMBL" id="KAJ1095373.1"/>
    </source>
</evidence>
<keyword evidence="2 3" id="KW-0067">ATP-binding</keyword>
<protein>
    <recommendedName>
        <fullName evidence="5">Protein kinase domain-containing protein</fullName>
    </recommendedName>
</protein>
<dbReference type="GO" id="GO:0005886">
    <property type="term" value="C:plasma membrane"/>
    <property type="evidence" value="ECO:0007669"/>
    <property type="project" value="TreeGrafter"/>
</dbReference>
<comment type="caution">
    <text evidence="6">The sequence shown here is derived from an EMBL/GenBank/DDBJ whole genome shotgun (WGS) entry which is preliminary data.</text>
</comment>
<feature type="compositionally biased region" description="Low complexity" evidence="4">
    <location>
        <begin position="755"/>
        <end position="771"/>
    </location>
</feature>
<dbReference type="PROSITE" id="PS50011">
    <property type="entry name" value="PROTEIN_KINASE_DOM"/>
    <property type="match status" value="1"/>
</dbReference>
<feature type="compositionally biased region" description="Polar residues" evidence="4">
    <location>
        <begin position="668"/>
        <end position="691"/>
    </location>
</feature>
<feature type="compositionally biased region" description="Polar residues" evidence="4">
    <location>
        <begin position="181"/>
        <end position="190"/>
    </location>
</feature>
<dbReference type="InterPro" id="IPR000719">
    <property type="entry name" value="Prot_kinase_dom"/>
</dbReference>
<dbReference type="Gene3D" id="3.30.200.20">
    <property type="entry name" value="Phosphorylase Kinase, domain 1"/>
    <property type="match status" value="1"/>
</dbReference>
<dbReference type="SUPFAM" id="SSF47986">
    <property type="entry name" value="DEATH domain"/>
    <property type="match status" value="1"/>
</dbReference>
<gene>
    <name evidence="6" type="ORF">NDU88_000538</name>
</gene>
<dbReference type="InterPro" id="IPR011029">
    <property type="entry name" value="DEATH-like_dom_sf"/>
</dbReference>
<evidence type="ECO:0000256" key="1">
    <source>
        <dbReference type="ARBA" id="ARBA00022741"/>
    </source>
</evidence>
<organism evidence="6 7">
    <name type="scientific">Pleurodeles waltl</name>
    <name type="common">Iberian ribbed newt</name>
    <dbReference type="NCBI Taxonomy" id="8319"/>
    <lineage>
        <taxon>Eukaryota</taxon>
        <taxon>Metazoa</taxon>
        <taxon>Chordata</taxon>
        <taxon>Craniata</taxon>
        <taxon>Vertebrata</taxon>
        <taxon>Euteleostomi</taxon>
        <taxon>Amphibia</taxon>
        <taxon>Batrachia</taxon>
        <taxon>Caudata</taxon>
        <taxon>Salamandroidea</taxon>
        <taxon>Salamandridae</taxon>
        <taxon>Pleurodelinae</taxon>
        <taxon>Pleurodeles</taxon>
    </lineage>
</organism>
<dbReference type="SUPFAM" id="SSF56112">
    <property type="entry name" value="Protein kinase-like (PK-like)"/>
    <property type="match status" value="1"/>
</dbReference>
<dbReference type="GO" id="GO:0004672">
    <property type="term" value="F:protein kinase activity"/>
    <property type="evidence" value="ECO:0007669"/>
    <property type="project" value="InterPro"/>
</dbReference>
<keyword evidence="7" id="KW-1185">Reference proteome</keyword>
<evidence type="ECO:0000256" key="4">
    <source>
        <dbReference type="SAM" id="MobiDB-lite"/>
    </source>
</evidence>
<proteinExistence type="predicted"/>
<dbReference type="AlphaFoldDB" id="A0AAV7M0I3"/>
<evidence type="ECO:0000256" key="3">
    <source>
        <dbReference type="PROSITE-ProRule" id="PRU10141"/>
    </source>
</evidence>
<dbReference type="PROSITE" id="PS00108">
    <property type="entry name" value="PROTEIN_KINASE_ST"/>
    <property type="match status" value="1"/>
</dbReference>
<dbReference type="GO" id="GO:0005524">
    <property type="term" value="F:ATP binding"/>
    <property type="evidence" value="ECO:0007669"/>
    <property type="project" value="UniProtKB-UniRule"/>
</dbReference>
<feature type="compositionally biased region" description="Polar residues" evidence="4">
    <location>
        <begin position="121"/>
        <end position="131"/>
    </location>
</feature>
<dbReference type="Proteomes" id="UP001066276">
    <property type="component" value="Chromosome 10"/>
</dbReference>
<feature type="compositionally biased region" description="Pro residues" evidence="4">
    <location>
        <begin position="97"/>
        <end position="116"/>
    </location>
</feature>
<dbReference type="Gene3D" id="1.10.510.10">
    <property type="entry name" value="Transferase(Phosphotransferase) domain 1"/>
    <property type="match status" value="1"/>
</dbReference>
<dbReference type="PANTHER" id="PTHR27001">
    <property type="entry name" value="OS01G0253100 PROTEIN"/>
    <property type="match status" value="1"/>
</dbReference>
<dbReference type="PROSITE" id="PS00107">
    <property type="entry name" value="PROTEIN_KINASE_ATP"/>
    <property type="match status" value="1"/>
</dbReference>
<feature type="compositionally biased region" description="Polar residues" evidence="4">
    <location>
        <begin position="809"/>
        <end position="818"/>
    </location>
</feature>
<sequence>MCGDLIQRSSYNQEYCVRPSQIVLNFTHLRLLEKKSSQERTNDLMWHWINQNARVGDLLKVLSDLKLLRARDIILAWRPDFQATPCRGDPGGAWRYNPPPPPPQPPPPPFQVPGPSPAGADQQNIGSPSKNPNKEWTAALMSPGCTLKSLPPPFSPPSSLLSSSVSGSSCSSSDGSTGISQNTSRGHSQGDQLFSRVSALQSPGSLVWPLKELLEGTKNFSQSQIIGEGGFGHVYKANMRNTDYAVKKLKKDAELEWSTVKQSFLTEVEKLSGLRHPNIIDLAGYCVENDVYCLVYIFLPSGSLEDRLHCQGRVKPLSWSQRLAIMLGVARAIQFLHLNQPSLIHGDVKSSNILLDEQLTPKLGDFGLARFRYSAANAGQKSTAMFTKMVRGTLAYLPDEYVKMGKLTLALDTYSFGVVLLESLTGRPALQSGGSDNTKYLKDVVKEEEAKDQEEVEARKQKDPSFCVARGDKALRTGLRIYRKYMDSRPGQCPEQVGTELCQLACQCLDNQKKRPRMQEVYEKLDRLHSLLRCIPGENDISSSQDATSVPAEELLPPVDMLGNTFKDMLLTPEENTFKYSPGWPGCAHANNQPIVWQSEGQSGRTTGSGDPPFPAPNNSSLLNCAYPAQVHLVHGSSPQICQRTCMHKMDRFLGVTVGGNALRTLADGQNQPVESDESVSYTCGSLSSPYEQRASPATPDSGQGRSLSPACCRAVAVRRHSREAPIICQHHSEGYLPTSGQYCCHLKEGQEPASSLSQSRASDSRASASSNPGAFQDDPPREIIINPAKEKFVQLFAQYAQGNISSLELLNSGSNPGLPSLQRGGRTPEESDEYNF</sequence>